<dbReference type="CDD" id="cd13127">
    <property type="entry name" value="MATE_tuaB_like"/>
    <property type="match status" value="1"/>
</dbReference>
<dbReference type="Pfam" id="PF13440">
    <property type="entry name" value="Polysacc_synt_3"/>
    <property type="match status" value="1"/>
</dbReference>
<evidence type="ECO:0000256" key="6">
    <source>
        <dbReference type="ARBA" id="ARBA00023136"/>
    </source>
</evidence>
<keyword evidence="6 7" id="KW-0472">Membrane</keyword>
<evidence type="ECO:0000256" key="3">
    <source>
        <dbReference type="ARBA" id="ARBA00022475"/>
    </source>
</evidence>
<sequence length="508" mass="55350">MSVARDDDILFSHVNKNRSAAAVTGAFWSAMSTLIPTVLTFAVFVVTSRVLQPQDFGLVALAFSIVSFAGSFGPTAFGEAIIQRSEIRRSHLDTIFMLSLAFSFLVYGVLCVAASPIAAYVGHKEITSLIYIMGLKVFFDFTAVVPNAIVNRKMSFHLVAVRTVIATITSGCICLALVLAGFGLWALAIAQIAATAASCGAAFWGAGWSPGLHVKRESLNDLLHYGFFASGTRFLQTMSLDNLIIGVLLSPSALGIYNFSKRLFDMINNVIAGGLTSVTHVLLSSLRSDPKKVREAFLMATFGCALVSYPVFIGLAAVAGDAITTIFGAHWIEAVWPVRFYCVIGLMAGIGYVQASLIKSQGEMDWWFYYQLARNLLTLVTIAVLYPYGVTTVVFAIMIEVLLFWPITSWKISRHIELSVGAYLMQFLRPSMACGGMVAVVLLLHESLIHWSPYPRLAVEIVAGGIAYCCLIFVLCRSHLNVLIGSIKQIRQRKTNRDELADPAAHQS</sequence>
<dbReference type="GO" id="GO:0005886">
    <property type="term" value="C:plasma membrane"/>
    <property type="evidence" value="ECO:0007669"/>
    <property type="project" value="UniProtKB-SubCell"/>
</dbReference>
<evidence type="ECO:0000313" key="8">
    <source>
        <dbReference type="EMBL" id="PDT01720.1"/>
    </source>
</evidence>
<reference evidence="8 9" key="1">
    <citation type="submission" date="2017-09" db="EMBL/GenBank/DDBJ databases">
        <title>Comparative genomics of rhizobia isolated from Phaseolus vulgaris in China.</title>
        <authorList>
            <person name="Tong W."/>
        </authorList>
    </citation>
    <scope>NUCLEOTIDE SEQUENCE [LARGE SCALE GENOMIC DNA]</scope>
    <source>
        <strain evidence="8 9">C5</strain>
    </source>
</reference>
<evidence type="ECO:0000256" key="5">
    <source>
        <dbReference type="ARBA" id="ARBA00022989"/>
    </source>
</evidence>
<feature type="transmembrane region" description="Helical" evidence="7">
    <location>
        <begin position="457"/>
        <end position="475"/>
    </location>
</feature>
<comment type="subcellular location">
    <subcellularLocation>
        <location evidence="1">Cell membrane</location>
        <topology evidence="1">Multi-pass membrane protein</topology>
    </subcellularLocation>
</comment>
<evidence type="ECO:0000313" key="9">
    <source>
        <dbReference type="Proteomes" id="UP000220768"/>
    </source>
</evidence>
<feature type="transmembrane region" description="Helical" evidence="7">
    <location>
        <begin position="266"/>
        <end position="284"/>
    </location>
</feature>
<feature type="transmembrane region" description="Helical" evidence="7">
    <location>
        <begin position="184"/>
        <end position="206"/>
    </location>
</feature>
<keyword evidence="5 7" id="KW-1133">Transmembrane helix</keyword>
<keyword evidence="3" id="KW-1003">Cell membrane</keyword>
<feature type="transmembrane region" description="Helical" evidence="7">
    <location>
        <begin position="21"/>
        <end position="46"/>
    </location>
</feature>
<name>A0A2A6J704_9HYPH</name>
<feature type="transmembrane region" description="Helical" evidence="7">
    <location>
        <begin position="128"/>
        <end position="149"/>
    </location>
</feature>
<evidence type="ECO:0000256" key="1">
    <source>
        <dbReference type="ARBA" id="ARBA00004651"/>
    </source>
</evidence>
<gene>
    <name evidence="8" type="ORF">CO666_23845</name>
</gene>
<comment type="similarity">
    <text evidence="2">Belongs to the polysaccharide synthase family.</text>
</comment>
<accession>A0A2A6J704</accession>
<dbReference type="PANTHER" id="PTHR30250:SF10">
    <property type="entry name" value="LIPOPOLYSACCHARIDE BIOSYNTHESIS PROTEIN WZXC"/>
    <property type="match status" value="1"/>
</dbReference>
<protein>
    <submittedName>
        <fullName evidence="8">Lipopolysaccharide biosynthesis protein</fullName>
    </submittedName>
</protein>
<evidence type="ECO:0000256" key="4">
    <source>
        <dbReference type="ARBA" id="ARBA00022692"/>
    </source>
</evidence>
<keyword evidence="9" id="KW-1185">Reference proteome</keyword>
<feature type="transmembrane region" description="Helical" evidence="7">
    <location>
        <begin position="156"/>
        <end position="178"/>
    </location>
</feature>
<dbReference type="EMBL" id="NWSV01000020">
    <property type="protein sequence ID" value="PDT01720.1"/>
    <property type="molecule type" value="Genomic_DNA"/>
</dbReference>
<comment type="caution">
    <text evidence="8">The sequence shown here is derived from an EMBL/GenBank/DDBJ whole genome shotgun (WGS) entry which is preliminary data.</text>
</comment>
<organism evidence="8 9">
    <name type="scientific">Rhizobium chutanense</name>
    <dbReference type="NCBI Taxonomy" id="2035448"/>
    <lineage>
        <taxon>Bacteria</taxon>
        <taxon>Pseudomonadati</taxon>
        <taxon>Pseudomonadota</taxon>
        <taxon>Alphaproteobacteria</taxon>
        <taxon>Hyphomicrobiales</taxon>
        <taxon>Rhizobiaceae</taxon>
        <taxon>Rhizobium/Agrobacterium group</taxon>
        <taxon>Rhizobium</taxon>
    </lineage>
</organism>
<feature type="transmembrane region" description="Helical" evidence="7">
    <location>
        <begin position="94"/>
        <end position="122"/>
    </location>
</feature>
<keyword evidence="4 7" id="KW-0812">Transmembrane</keyword>
<dbReference type="InterPro" id="IPR050833">
    <property type="entry name" value="Poly_Biosynth_Transport"/>
</dbReference>
<dbReference type="RefSeq" id="WP_097614624.1">
    <property type="nucleotide sequence ID" value="NZ_NWSV01000020.1"/>
</dbReference>
<feature type="transmembrane region" description="Helical" evidence="7">
    <location>
        <begin position="243"/>
        <end position="260"/>
    </location>
</feature>
<feature type="transmembrane region" description="Helical" evidence="7">
    <location>
        <begin position="376"/>
        <end position="407"/>
    </location>
</feature>
<proteinExistence type="inferred from homology"/>
<dbReference type="PANTHER" id="PTHR30250">
    <property type="entry name" value="PST FAMILY PREDICTED COLANIC ACID TRANSPORTER"/>
    <property type="match status" value="1"/>
</dbReference>
<feature type="transmembrane region" description="Helical" evidence="7">
    <location>
        <begin position="338"/>
        <end position="355"/>
    </location>
</feature>
<dbReference type="AlphaFoldDB" id="A0A2A6J704"/>
<evidence type="ECO:0000256" key="2">
    <source>
        <dbReference type="ARBA" id="ARBA00007430"/>
    </source>
</evidence>
<feature type="transmembrane region" description="Helical" evidence="7">
    <location>
        <begin position="58"/>
        <end position="82"/>
    </location>
</feature>
<feature type="transmembrane region" description="Helical" evidence="7">
    <location>
        <begin position="296"/>
        <end position="318"/>
    </location>
</feature>
<dbReference type="Proteomes" id="UP000220768">
    <property type="component" value="Unassembled WGS sequence"/>
</dbReference>
<evidence type="ECO:0000256" key="7">
    <source>
        <dbReference type="SAM" id="Phobius"/>
    </source>
</evidence>